<protein>
    <submittedName>
        <fullName evidence="1">Uncharacterized protein</fullName>
    </submittedName>
</protein>
<keyword evidence="2" id="KW-1185">Reference proteome</keyword>
<evidence type="ECO:0000313" key="1">
    <source>
        <dbReference type="EMBL" id="KAH7841027.1"/>
    </source>
</evidence>
<organism evidence="1 2">
    <name type="scientific">Vaccinium darrowii</name>
    <dbReference type="NCBI Taxonomy" id="229202"/>
    <lineage>
        <taxon>Eukaryota</taxon>
        <taxon>Viridiplantae</taxon>
        <taxon>Streptophyta</taxon>
        <taxon>Embryophyta</taxon>
        <taxon>Tracheophyta</taxon>
        <taxon>Spermatophyta</taxon>
        <taxon>Magnoliopsida</taxon>
        <taxon>eudicotyledons</taxon>
        <taxon>Gunneridae</taxon>
        <taxon>Pentapetalae</taxon>
        <taxon>asterids</taxon>
        <taxon>Ericales</taxon>
        <taxon>Ericaceae</taxon>
        <taxon>Vaccinioideae</taxon>
        <taxon>Vaccinieae</taxon>
        <taxon>Vaccinium</taxon>
    </lineage>
</organism>
<gene>
    <name evidence="1" type="ORF">Vadar_024662</name>
</gene>
<sequence>MDEDGVLNSSSVLSEDKSDTLYPMFFGVSCAFFALRLLSEPEMSDEKWSEIRDGLLKGSAHLLGLLVWRVQRVESNCAKSEIIHKLEREIEELKRRRSEDAKANEKVVGIFAAQEQIWLSERKKLRQQIGVLLNKFRVQQSKRDGFISEFNEKLEEKEVMLQSKDNLLELEGKKIRELEEKLEVSRHVAEELRETAKREAQDHSSEIWKHKTAFIELVSNQRQLEAEMGRALRQVESTKRELDSVMEEKEESLLMVQKLSVELIKARKDMEQKDKILSAMLRKSKLDTTEKQMLLKEVKLSKAKRKEAEIESERLRVVSDSRLRVVSDSRREKHSLKSMLSKHSSSKSEALSDGRGGHSDATVSSQSARSRSQATDFVIEYEDSDHQKDPKVFSPFYGQYSQEGSEELMFSADVKQLEGWVRSEAEKYNTLVEQRHHLEINAFAEQLRLKDEKLEAFRWRFLSMEVEVKRLQSHIEGLNHDLSQLESLSCQKINLNSPSHNPGLGNETDWSKVKIIKRKPGEKEEETRKDSTETSLEVELRREGETFTTSQSKDIILTVQSPEKEFEEEKYVMVDTVSISEEVEIGEKSPLSGQCSSKSSTTGWKMDLHALGVSCKVKRLKQQLLMLERLTGKPESCEDREGDDNDKRVGIKGLHTVISLLNKQATRYQSLQSKIDELCKRMHENDLDVGRCGSRIAKTKEETKTLEHFLEETFQLQRYMVATGQKLMEIQSKIASGFVEAGEELDESASFDLKRFAASVRSLFKEVQRGLEIRIARTIGDLEGTLACDGIIHLRK</sequence>
<evidence type="ECO:0000313" key="2">
    <source>
        <dbReference type="Proteomes" id="UP000828048"/>
    </source>
</evidence>
<dbReference type="EMBL" id="CM037160">
    <property type="protein sequence ID" value="KAH7841027.1"/>
    <property type="molecule type" value="Genomic_DNA"/>
</dbReference>
<accession>A0ACB7XK55</accession>
<dbReference type="Proteomes" id="UP000828048">
    <property type="component" value="Chromosome 10"/>
</dbReference>
<reference evidence="1 2" key="1">
    <citation type="journal article" date="2021" name="Hortic Res">
        <title>High-quality reference genome and annotation aids understanding of berry development for evergreen blueberry (Vaccinium darrowii).</title>
        <authorList>
            <person name="Yu J."/>
            <person name="Hulse-Kemp A.M."/>
            <person name="Babiker E."/>
            <person name="Staton M."/>
        </authorList>
    </citation>
    <scope>NUCLEOTIDE SEQUENCE [LARGE SCALE GENOMIC DNA]</scope>
    <source>
        <strain evidence="2">cv. NJ 8807/NJ 8810</strain>
        <tissue evidence="1">Young leaf</tissue>
    </source>
</reference>
<comment type="caution">
    <text evidence="1">The sequence shown here is derived from an EMBL/GenBank/DDBJ whole genome shotgun (WGS) entry which is preliminary data.</text>
</comment>
<proteinExistence type="predicted"/>
<name>A0ACB7XK55_9ERIC</name>